<name>A0AA88API7_FICCA</name>
<evidence type="ECO:0000313" key="1">
    <source>
        <dbReference type="EMBL" id="GMN55027.1"/>
    </source>
</evidence>
<sequence>MLEPRWPPPPLLPLEPRCTPPFPQSQIWSAFEGGVGVWGGKDSLASSPALGCRSLIG</sequence>
<accession>A0AA88API7</accession>
<gene>
    <name evidence="1" type="ORF">TIFTF001_024141</name>
</gene>
<proteinExistence type="predicted"/>
<dbReference type="EMBL" id="BTGU01000054">
    <property type="protein sequence ID" value="GMN55027.1"/>
    <property type="molecule type" value="Genomic_DNA"/>
</dbReference>
<organism evidence="1 2">
    <name type="scientific">Ficus carica</name>
    <name type="common">Common fig</name>
    <dbReference type="NCBI Taxonomy" id="3494"/>
    <lineage>
        <taxon>Eukaryota</taxon>
        <taxon>Viridiplantae</taxon>
        <taxon>Streptophyta</taxon>
        <taxon>Embryophyta</taxon>
        <taxon>Tracheophyta</taxon>
        <taxon>Spermatophyta</taxon>
        <taxon>Magnoliopsida</taxon>
        <taxon>eudicotyledons</taxon>
        <taxon>Gunneridae</taxon>
        <taxon>Pentapetalae</taxon>
        <taxon>rosids</taxon>
        <taxon>fabids</taxon>
        <taxon>Rosales</taxon>
        <taxon>Moraceae</taxon>
        <taxon>Ficeae</taxon>
        <taxon>Ficus</taxon>
    </lineage>
</organism>
<evidence type="ECO:0000313" key="2">
    <source>
        <dbReference type="Proteomes" id="UP001187192"/>
    </source>
</evidence>
<comment type="caution">
    <text evidence="1">The sequence shown here is derived from an EMBL/GenBank/DDBJ whole genome shotgun (WGS) entry which is preliminary data.</text>
</comment>
<protein>
    <submittedName>
        <fullName evidence="1">Uncharacterized protein</fullName>
    </submittedName>
</protein>
<keyword evidence="2" id="KW-1185">Reference proteome</keyword>
<dbReference type="Proteomes" id="UP001187192">
    <property type="component" value="Unassembled WGS sequence"/>
</dbReference>
<dbReference type="AlphaFoldDB" id="A0AA88API7"/>
<reference evidence="1" key="1">
    <citation type="submission" date="2023-07" db="EMBL/GenBank/DDBJ databases">
        <title>draft genome sequence of fig (Ficus carica).</title>
        <authorList>
            <person name="Takahashi T."/>
            <person name="Nishimura K."/>
        </authorList>
    </citation>
    <scope>NUCLEOTIDE SEQUENCE</scope>
</reference>